<dbReference type="KEGG" id="tmo:TMO_c0435"/>
<dbReference type="PROSITE" id="PS01131">
    <property type="entry name" value="RRNA_A_DIMETH"/>
    <property type="match status" value="1"/>
</dbReference>
<evidence type="ECO:0000256" key="2">
    <source>
        <dbReference type="ARBA" id="ARBA00022679"/>
    </source>
</evidence>
<reference evidence="5 6" key="1">
    <citation type="journal article" date="2012" name="J. Am. Chem. Soc.">
        <title>Bacterial biosynthesis and maturation of the didemnin anti-cancer agents.</title>
        <authorList>
            <person name="Xu Y."/>
            <person name="Kersten R.D."/>
            <person name="Nam S.J."/>
            <person name="Lu L."/>
            <person name="Al-Suwailem A.M."/>
            <person name="Zheng H."/>
            <person name="Fenical W."/>
            <person name="Dorrestein P.C."/>
            <person name="Moore B.S."/>
            <person name="Qian P.Y."/>
        </authorList>
    </citation>
    <scope>NUCLEOTIDE SEQUENCE [LARGE SCALE GENOMIC DNA]</scope>
    <source>
        <strain evidence="5 6">KA081020-065</strain>
    </source>
</reference>
<dbReference type="GO" id="GO:0003723">
    <property type="term" value="F:RNA binding"/>
    <property type="evidence" value="ECO:0007669"/>
    <property type="project" value="UniProtKB-KW"/>
</dbReference>
<keyword evidence="2" id="KW-0808">Transferase</keyword>
<keyword evidence="5" id="KW-0614">Plasmid</keyword>
<dbReference type="InterPro" id="IPR020596">
    <property type="entry name" value="rRNA_Ade_Mease_Trfase_CS"/>
</dbReference>
<dbReference type="PATRIC" id="fig|1110502.3.peg.5307"/>
<dbReference type="SUPFAM" id="SSF53335">
    <property type="entry name" value="S-adenosyl-L-methionine-dependent methyltransferases"/>
    <property type="match status" value="1"/>
</dbReference>
<evidence type="ECO:0000256" key="4">
    <source>
        <dbReference type="ARBA" id="ARBA00022884"/>
    </source>
</evidence>
<evidence type="ECO:0000313" key="5">
    <source>
        <dbReference type="EMBL" id="AFK57045.1"/>
    </source>
</evidence>
<dbReference type="Proteomes" id="UP000005258">
    <property type="component" value="Plasmid pTM3"/>
</dbReference>
<protein>
    <submittedName>
        <fullName evidence="5">Methyltransferase type 12</fullName>
    </submittedName>
</protein>
<keyword evidence="3" id="KW-0949">S-adenosyl-L-methionine</keyword>
<dbReference type="HOGENOM" id="CLU_085338_0_0_5"/>
<evidence type="ECO:0000313" key="6">
    <source>
        <dbReference type="Proteomes" id="UP000005258"/>
    </source>
</evidence>
<geneLocation type="plasmid" evidence="5 6">
    <name>pTM3</name>
</geneLocation>
<evidence type="ECO:0000256" key="1">
    <source>
        <dbReference type="ARBA" id="ARBA00022603"/>
    </source>
</evidence>
<gene>
    <name evidence="5" type="primary">rsmA</name>
    <name evidence="5" type="ordered locus">TMO_c0435</name>
</gene>
<dbReference type="Pfam" id="PF00398">
    <property type="entry name" value="RrnaAD"/>
    <property type="match status" value="1"/>
</dbReference>
<sequence length="198" mass="21199">MKRNASMLSDQARFFRAWMANPLRVAALAPSGAALARLITSEIGASHAPILELGPGTGVFTQALIDRGIDERDLTLVEFDAAFVTLLKRRFPRANIVHASAVRLSGLRLFPGAEAGAVVSGLGLLSMSTRMVFAILAGAFASLGPSGAFYQFTYVPRCPVERPILDRLGLEARRLGGTLRNLPPAAVYRVARRDALPA</sequence>
<organism evidence="5 6">
    <name type="scientific">Tistrella mobilis (strain KA081020-065)</name>
    <dbReference type="NCBI Taxonomy" id="1110502"/>
    <lineage>
        <taxon>Bacteria</taxon>
        <taxon>Pseudomonadati</taxon>
        <taxon>Pseudomonadota</taxon>
        <taxon>Alphaproteobacteria</taxon>
        <taxon>Geminicoccales</taxon>
        <taxon>Geminicoccaceae</taxon>
        <taxon>Tistrella</taxon>
    </lineage>
</organism>
<accession>I3TWA7</accession>
<dbReference type="AlphaFoldDB" id="I3TWA7"/>
<dbReference type="Gene3D" id="3.40.50.150">
    <property type="entry name" value="Vaccinia Virus protein VP39"/>
    <property type="match status" value="1"/>
</dbReference>
<dbReference type="FunFam" id="3.40.50.150:FF:000346">
    <property type="entry name" value="Phospholipid N-methyltransferase"/>
    <property type="match status" value="1"/>
</dbReference>
<keyword evidence="1 5" id="KW-0489">Methyltransferase</keyword>
<dbReference type="EMBL" id="CP003239">
    <property type="protein sequence ID" value="AFK57045.1"/>
    <property type="molecule type" value="Genomic_DNA"/>
</dbReference>
<keyword evidence="4" id="KW-0694">RNA-binding</keyword>
<dbReference type="GO" id="GO:0000179">
    <property type="term" value="F:rRNA (adenine-N6,N6-)-dimethyltransferase activity"/>
    <property type="evidence" value="ECO:0007669"/>
    <property type="project" value="InterPro"/>
</dbReference>
<dbReference type="InterPro" id="IPR029063">
    <property type="entry name" value="SAM-dependent_MTases_sf"/>
</dbReference>
<proteinExistence type="predicted"/>
<keyword evidence="6" id="KW-1185">Reference proteome</keyword>
<evidence type="ECO:0000256" key="3">
    <source>
        <dbReference type="ARBA" id="ARBA00022691"/>
    </source>
</evidence>
<dbReference type="InterPro" id="IPR001737">
    <property type="entry name" value="KsgA/Erm"/>
</dbReference>
<name>I3TWA7_TISMK</name>